<dbReference type="CDD" id="cd00531">
    <property type="entry name" value="NTF2_like"/>
    <property type="match status" value="1"/>
</dbReference>
<reference evidence="2 3" key="1">
    <citation type="submission" date="2024-09" db="EMBL/GenBank/DDBJ databases">
        <authorList>
            <person name="Zhang Z.-H."/>
        </authorList>
    </citation>
    <scope>NUCLEOTIDE SEQUENCE [LARGE SCALE GENOMIC DNA]</scope>
    <source>
        <strain evidence="2 3">HHTR114</strain>
    </source>
</reference>
<dbReference type="InterPro" id="IPR037401">
    <property type="entry name" value="SnoaL-like"/>
</dbReference>
<evidence type="ECO:0000313" key="3">
    <source>
        <dbReference type="Proteomes" id="UP001596116"/>
    </source>
</evidence>
<comment type="caution">
    <text evidence="2">The sequence shown here is derived from an EMBL/GenBank/DDBJ whole genome shotgun (WGS) entry which is preliminary data.</text>
</comment>
<dbReference type="Proteomes" id="UP001596116">
    <property type="component" value="Unassembled WGS sequence"/>
</dbReference>
<protein>
    <submittedName>
        <fullName evidence="2">Nuclear transport factor 2 family protein</fullName>
    </submittedName>
</protein>
<dbReference type="Pfam" id="PF13577">
    <property type="entry name" value="SnoaL_4"/>
    <property type="match status" value="1"/>
</dbReference>
<dbReference type="RefSeq" id="WP_379878945.1">
    <property type="nucleotide sequence ID" value="NZ_JBHPON010000001.1"/>
</dbReference>
<name>A0ABW1KUK3_9PROT</name>
<accession>A0ABW1KUK3</accession>
<evidence type="ECO:0000313" key="2">
    <source>
        <dbReference type="EMBL" id="MFC6035624.1"/>
    </source>
</evidence>
<sequence>MSLGIRELSARAAIQDTIARYCRAIDRRDFSLLRNVYHKDAIDEHAGMFSGTVDEFIPFVTEAIKAFERTTHMLGQTLISISDEEAFSEAYFKASHVIKNNADGQSLVVVSGRYVDRHEMRNGEWRIAHRVTIIDWTAPPVPMSEQANAGQGLETLEVAGGDADLLPKRTPFFA</sequence>
<organism evidence="2 3">
    <name type="scientific">Hyphococcus aureus</name>
    <dbReference type="NCBI Taxonomy" id="2666033"/>
    <lineage>
        <taxon>Bacteria</taxon>
        <taxon>Pseudomonadati</taxon>
        <taxon>Pseudomonadota</taxon>
        <taxon>Alphaproteobacteria</taxon>
        <taxon>Parvularculales</taxon>
        <taxon>Parvularculaceae</taxon>
        <taxon>Hyphococcus</taxon>
    </lineage>
</organism>
<feature type="domain" description="SnoaL-like" evidence="1">
    <location>
        <begin position="6"/>
        <end position="130"/>
    </location>
</feature>
<proteinExistence type="predicted"/>
<dbReference type="Gene3D" id="3.10.450.50">
    <property type="match status" value="1"/>
</dbReference>
<dbReference type="InterPro" id="IPR032710">
    <property type="entry name" value="NTF2-like_dom_sf"/>
</dbReference>
<evidence type="ECO:0000259" key="1">
    <source>
        <dbReference type="Pfam" id="PF13577"/>
    </source>
</evidence>
<keyword evidence="3" id="KW-1185">Reference proteome</keyword>
<gene>
    <name evidence="2" type="ORF">ACFMB1_08730</name>
</gene>
<dbReference type="EMBL" id="JBHPON010000001">
    <property type="protein sequence ID" value="MFC6035624.1"/>
    <property type="molecule type" value="Genomic_DNA"/>
</dbReference>
<dbReference type="SUPFAM" id="SSF54427">
    <property type="entry name" value="NTF2-like"/>
    <property type="match status" value="1"/>
</dbReference>